<dbReference type="EMBL" id="JQDR03015593">
    <property type="protein sequence ID" value="KAA0186403.1"/>
    <property type="molecule type" value="Genomic_DNA"/>
</dbReference>
<dbReference type="Pfam" id="PF12796">
    <property type="entry name" value="Ank_2"/>
    <property type="match status" value="2"/>
</dbReference>
<evidence type="ECO:0000256" key="2">
    <source>
        <dbReference type="ARBA" id="ARBA00023043"/>
    </source>
</evidence>
<keyword evidence="2 3" id="KW-0040">ANK repeat</keyword>
<evidence type="ECO:0000256" key="1">
    <source>
        <dbReference type="ARBA" id="ARBA00022737"/>
    </source>
</evidence>
<feature type="repeat" description="ANK" evidence="3">
    <location>
        <begin position="186"/>
        <end position="218"/>
    </location>
</feature>
<protein>
    <submittedName>
        <fullName evidence="4">Uncharacterized protein</fullName>
    </submittedName>
</protein>
<dbReference type="Proteomes" id="UP000711488">
    <property type="component" value="Unassembled WGS sequence"/>
</dbReference>
<evidence type="ECO:0000313" key="4">
    <source>
        <dbReference type="EMBL" id="KAA0186403.1"/>
    </source>
</evidence>
<name>A0A6A0GU06_HYAAZ</name>
<organism evidence="4">
    <name type="scientific">Hyalella azteca</name>
    <name type="common">Amphipod</name>
    <dbReference type="NCBI Taxonomy" id="294128"/>
    <lineage>
        <taxon>Eukaryota</taxon>
        <taxon>Metazoa</taxon>
        <taxon>Ecdysozoa</taxon>
        <taxon>Arthropoda</taxon>
        <taxon>Crustacea</taxon>
        <taxon>Multicrustacea</taxon>
        <taxon>Malacostraca</taxon>
        <taxon>Eumalacostraca</taxon>
        <taxon>Peracarida</taxon>
        <taxon>Amphipoda</taxon>
        <taxon>Senticaudata</taxon>
        <taxon>Talitrida</taxon>
        <taxon>Talitroidea</taxon>
        <taxon>Hyalellidae</taxon>
        <taxon>Hyalella</taxon>
    </lineage>
</organism>
<accession>A0A6A0GU06</accession>
<keyword evidence="1" id="KW-0677">Repeat</keyword>
<sequence>MTIVTTSDGAANEDDTSVDDIIAHIAQALELASLEDQRHLQELLVPTLFMNAVVNADLQRMDRLREHLEDVNQRDAMGTTFLHVAACEGALEVVEWLLLNGAVVHVRDAKGFTPLWAAVSCDQTKVCSFPFDRRQVIDLLVQTGAHLMELPTKVGEELVSAAATNNVKRIKSFVRAGADVDQPDTLGRTALHAACITGAKKVVRTLLEFGASTTRTDKTKMTAAMLATAAGHAGIAALCEAQPQ</sequence>
<dbReference type="PANTHER" id="PTHR24171">
    <property type="entry name" value="ANKYRIN REPEAT DOMAIN-CONTAINING PROTEIN 39-RELATED"/>
    <property type="match status" value="1"/>
</dbReference>
<dbReference type="InterPro" id="IPR002110">
    <property type="entry name" value="Ankyrin_rpt"/>
</dbReference>
<dbReference type="SMART" id="SM00248">
    <property type="entry name" value="ANK"/>
    <property type="match status" value="3"/>
</dbReference>
<dbReference type="PROSITE" id="PS50088">
    <property type="entry name" value="ANK_REPEAT"/>
    <property type="match status" value="2"/>
</dbReference>
<dbReference type="InterPro" id="IPR036770">
    <property type="entry name" value="Ankyrin_rpt-contain_sf"/>
</dbReference>
<dbReference type="PROSITE" id="PS50297">
    <property type="entry name" value="ANK_REP_REGION"/>
    <property type="match status" value="2"/>
</dbReference>
<dbReference type="SUPFAM" id="SSF48403">
    <property type="entry name" value="Ankyrin repeat"/>
    <property type="match status" value="1"/>
</dbReference>
<gene>
    <name evidence="4" type="ORF">HAZT_HAZT002881</name>
</gene>
<reference evidence="4" key="2">
    <citation type="journal article" date="2018" name="Environ. Sci. Technol.">
        <title>The Toxicogenome of Hyalella azteca: A Model for Sediment Ecotoxicology and Evolutionary Toxicology.</title>
        <authorList>
            <person name="Poynton H.C."/>
            <person name="Hasenbein S."/>
            <person name="Benoit J.B."/>
            <person name="Sepulveda M.S."/>
            <person name="Poelchau M.F."/>
            <person name="Hughes D.S.T."/>
            <person name="Murali S.C."/>
            <person name="Chen S."/>
            <person name="Glastad K.M."/>
            <person name="Goodisman M.A.D."/>
            <person name="Werren J.H."/>
            <person name="Vineis J.H."/>
            <person name="Bowen J.L."/>
            <person name="Friedrich M."/>
            <person name="Jones J."/>
            <person name="Robertson H.M."/>
            <person name="Feyereisen R."/>
            <person name="Mechler-Hickson A."/>
            <person name="Mathers N."/>
            <person name="Lee C.E."/>
            <person name="Colbourne J.K."/>
            <person name="Biales A."/>
            <person name="Johnston J.S."/>
            <person name="Wellborn G.A."/>
            <person name="Rosendale A.J."/>
            <person name="Cridge A.G."/>
            <person name="Munoz-Torres M.C."/>
            <person name="Bain P.A."/>
            <person name="Manny A.R."/>
            <person name="Major K.M."/>
            <person name="Lambert F.N."/>
            <person name="Vulpe C.D."/>
            <person name="Tuck P."/>
            <person name="Blalock B.J."/>
            <person name="Lin Y.Y."/>
            <person name="Smith M.E."/>
            <person name="Ochoa-Acuna H."/>
            <person name="Chen M.M."/>
            <person name="Childers C.P."/>
            <person name="Qu J."/>
            <person name="Dugan S."/>
            <person name="Lee S.L."/>
            <person name="Chao H."/>
            <person name="Dinh H."/>
            <person name="Han Y."/>
            <person name="Doddapaneni H."/>
            <person name="Worley K.C."/>
            <person name="Muzny D.M."/>
            <person name="Gibbs R.A."/>
            <person name="Richards S."/>
        </authorList>
    </citation>
    <scope>NUCLEOTIDE SEQUENCE</scope>
    <source>
        <strain evidence="4">HAZT.00-mixed</strain>
        <tissue evidence="4">Whole organism</tissue>
    </source>
</reference>
<reference evidence="4" key="3">
    <citation type="submission" date="2019-06" db="EMBL/GenBank/DDBJ databases">
        <authorList>
            <person name="Poynton C."/>
            <person name="Hasenbein S."/>
            <person name="Benoit J.B."/>
            <person name="Sepulveda M.S."/>
            <person name="Poelchau M.F."/>
            <person name="Murali S.C."/>
            <person name="Chen S."/>
            <person name="Glastad K.M."/>
            <person name="Werren J.H."/>
            <person name="Vineis J.H."/>
            <person name="Bowen J.L."/>
            <person name="Friedrich M."/>
            <person name="Jones J."/>
            <person name="Robertson H.M."/>
            <person name="Feyereisen R."/>
            <person name="Mechler-Hickson A."/>
            <person name="Mathers N."/>
            <person name="Lee C.E."/>
            <person name="Colbourne J.K."/>
            <person name="Biales A."/>
            <person name="Johnston J.S."/>
            <person name="Wellborn G.A."/>
            <person name="Rosendale A.J."/>
            <person name="Cridge A.G."/>
            <person name="Munoz-Torres M.C."/>
            <person name="Bain P.A."/>
            <person name="Manny A.R."/>
            <person name="Major K.M."/>
            <person name="Lambert F.N."/>
            <person name="Vulpe C.D."/>
            <person name="Tuck P."/>
            <person name="Blalock B.J."/>
            <person name="Lin Y.-Y."/>
            <person name="Smith M.E."/>
            <person name="Ochoa-Acuna H."/>
            <person name="Chen M.-J.M."/>
            <person name="Childers C.P."/>
            <person name="Qu J."/>
            <person name="Dugan S."/>
            <person name="Lee S.L."/>
            <person name="Chao H."/>
            <person name="Dinh H."/>
            <person name="Han Y."/>
            <person name="Doddapaneni H."/>
            <person name="Worley K.C."/>
            <person name="Muzny D.M."/>
            <person name="Gibbs R.A."/>
            <person name="Richards S."/>
        </authorList>
    </citation>
    <scope>NUCLEOTIDE SEQUENCE</scope>
    <source>
        <strain evidence="4">HAZT.00-mixed</strain>
        <tissue evidence="4">Whole organism</tissue>
    </source>
</reference>
<feature type="repeat" description="ANK" evidence="3">
    <location>
        <begin position="77"/>
        <end position="109"/>
    </location>
</feature>
<dbReference type="PANTHER" id="PTHR24171:SF9">
    <property type="entry name" value="ANKYRIN REPEAT DOMAIN-CONTAINING PROTEIN 39"/>
    <property type="match status" value="1"/>
</dbReference>
<reference evidence="4" key="1">
    <citation type="submission" date="2014-08" db="EMBL/GenBank/DDBJ databases">
        <authorList>
            <person name="Murali S."/>
            <person name="Richards S."/>
            <person name="Bandaranaike D."/>
            <person name="Bellair M."/>
            <person name="Blankenburg K."/>
            <person name="Chao H."/>
            <person name="Dinh H."/>
            <person name="Doddapaneni H."/>
            <person name="Dugan-Rocha S."/>
            <person name="Elkadiri S."/>
            <person name="Gnanaolivu R."/>
            <person name="Hughes D."/>
            <person name="Lee S."/>
            <person name="Li M."/>
            <person name="Ming W."/>
            <person name="Munidasa M."/>
            <person name="Muniz J."/>
            <person name="Nguyen L."/>
            <person name="Osuji N."/>
            <person name="Pu L.-L."/>
            <person name="Puazo M."/>
            <person name="Skinner E."/>
            <person name="Qu C."/>
            <person name="Quiroz J."/>
            <person name="Raj R."/>
            <person name="Weissenberger G."/>
            <person name="Xin Y."/>
            <person name="Zou X."/>
            <person name="Han Y."/>
            <person name="Worley K."/>
            <person name="Muzny D."/>
            <person name="Gibbs R."/>
        </authorList>
    </citation>
    <scope>NUCLEOTIDE SEQUENCE</scope>
    <source>
        <strain evidence="4">HAZT.00-mixed</strain>
        <tissue evidence="4">Whole organism</tissue>
    </source>
</reference>
<dbReference type="AlphaFoldDB" id="A0A6A0GU06"/>
<comment type="caution">
    <text evidence="4">The sequence shown here is derived from an EMBL/GenBank/DDBJ whole genome shotgun (WGS) entry which is preliminary data.</text>
</comment>
<proteinExistence type="predicted"/>
<dbReference type="Gene3D" id="1.25.40.20">
    <property type="entry name" value="Ankyrin repeat-containing domain"/>
    <property type="match status" value="2"/>
</dbReference>
<evidence type="ECO:0000256" key="3">
    <source>
        <dbReference type="PROSITE-ProRule" id="PRU00023"/>
    </source>
</evidence>